<evidence type="ECO:0000313" key="7">
    <source>
        <dbReference type="Proteomes" id="UP000316921"/>
    </source>
</evidence>
<dbReference type="AlphaFoldDB" id="A0A518BNR5"/>
<dbReference type="Proteomes" id="UP000316921">
    <property type="component" value="Chromosome"/>
</dbReference>
<dbReference type="EMBL" id="CP036287">
    <property type="protein sequence ID" value="QDU68614.1"/>
    <property type="molecule type" value="Genomic_DNA"/>
</dbReference>
<sequence length="274" mass="28873">MLPSFRATPSALDPDPFRTEAIALVAVFALVIPAISLGIDLTRPEPHVDPWLQWGQTLGVSMGDLAQGRITFENACSLCHGDDATGVVRLGKPLRNSGFVQGHSDEELFELIVQGRDPSDPANTTGQFMPARAGREDLEEQRLQNVVHYLRTLQEPGVPPVSIEDWIVESSAAGSGAPSAVAGSAGHEVFVASCSACHGLAGEGVPGLGKALANSPFVAEQSDDDLMAFVKTGRPIWDASNTTGVDMPAKGGNPALGDDDLAEIVKYIRSLHGE</sequence>
<dbReference type="PROSITE" id="PS51007">
    <property type="entry name" value="CYTC"/>
    <property type="match status" value="2"/>
</dbReference>
<reference evidence="6 7" key="1">
    <citation type="submission" date="2019-02" db="EMBL/GenBank/DDBJ databases">
        <title>Deep-cultivation of Planctomycetes and their phenomic and genomic characterization uncovers novel biology.</title>
        <authorList>
            <person name="Wiegand S."/>
            <person name="Jogler M."/>
            <person name="Boedeker C."/>
            <person name="Pinto D."/>
            <person name="Vollmers J."/>
            <person name="Rivas-Marin E."/>
            <person name="Kohn T."/>
            <person name="Peeters S.H."/>
            <person name="Heuer A."/>
            <person name="Rast P."/>
            <person name="Oberbeckmann S."/>
            <person name="Bunk B."/>
            <person name="Jeske O."/>
            <person name="Meyerdierks A."/>
            <person name="Storesund J.E."/>
            <person name="Kallscheuer N."/>
            <person name="Luecker S."/>
            <person name="Lage O.M."/>
            <person name="Pohl T."/>
            <person name="Merkel B.J."/>
            <person name="Hornburger P."/>
            <person name="Mueller R.-W."/>
            <person name="Bruemmer F."/>
            <person name="Labrenz M."/>
            <person name="Spormann A.M."/>
            <person name="Op den Camp H."/>
            <person name="Overmann J."/>
            <person name="Amann R."/>
            <person name="Jetten M.S.M."/>
            <person name="Mascher T."/>
            <person name="Medema M.H."/>
            <person name="Devos D.P."/>
            <person name="Kaster A.-K."/>
            <person name="Ovreas L."/>
            <person name="Rohde M."/>
            <person name="Galperin M.Y."/>
            <person name="Jogler C."/>
        </authorList>
    </citation>
    <scope>NUCLEOTIDE SEQUENCE [LARGE SCALE GENOMIC DNA]</scope>
    <source>
        <strain evidence="6 7">Pla133</strain>
    </source>
</reference>
<dbReference type="Pfam" id="PF13442">
    <property type="entry name" value="Cytochrome_CBB3"/>
    <property type="match status" value="2"/>
</dbReference>
<dbReference type="InterPro" id="IPR051459">
    <property type="entry name" value="Cytochrome_c-type_DH"/>
</dbReference>
<feature type="domain" description="Cytochrome c" evidence="5">
    <location>
        <begin position="63"/>
        <end position="154"/>
    </location>
</feature>
<evidence type="ECO:0000256" key="2">
    <source>
        <dbReference type="ARBA" id="ARBA00022723"/>
    </source>
</evidence>
<dbReference type="PANTHER" id="PTHR35008">
    <property type="entry name" value="BLL4482 PROTEIN-RELATED"/>
    <property type="match status" value="1"/>
</dbReference>
<dbReference type="GO" id="GO:0020037">
    <property type="term" value="F:heme binding"/>
    <property type="evidence" value="ECO:0007669"/>
    <property type="project" value="InterPro"/>
</dbReference>
<evidence type="ECO:0000256" key="3">
    <source>
        <dbReference type="ARBA" id="ARBA00023004"/>
    </source>
</evidence>
<keyword evidence="2 4" id="KW-0479">Metal-binding</keyword>
<protein>
    <submittedName>
        <fullName evidence="6">Cbb3-type cytochrome c oxidase subunit CcoP</fullName>
    </submittedName>
</protein>
<name>A0A518BNR5_9BACT</name>
<evidence type="ECO:0000256" key="1">
    <source>
        <dbReference type="ARBA" id="ARBA00022617"/>
    </source>
</evidence>
<dbReference type="Gene3D" id="1.10.760.10">
    <property type="entry name" value="Cytochrome c-like domain"/>
    <property type="match status" value="2"/>
</dbReference>
<keyword evidence="7" id="KW-1185">Reference proteome</keyword>
<dbReference type="SUPFAM" id="SSF46626">
    <property type="entry name" value="Cytochrome c"/>
    <property type="match status" value="2"/>
</dbReference>
<dbReference type="KEGG" id="pbap:Pla133_37150"/>
<evidence type="ECO:0000256" key="4">
    <source>
        <dbReference type="PROSITE-ProRule" id="PRU00433"/>
    </source>
</evidence>
<keyword evidence="3 4" id="KW-0408">Iron</keyword>
<feature type="domain" description="Cytochrome c" evidence="5">
    <location>
        <begin position="181"/>
        <end position="272"/>
    </location>
</feature>
<accession>A0A518BNR5</accession>
<proteinExistence type="predicted"/>
<evidence type="ECO:0000259" key="5">
    <source>
        <dbReference type="PROSITE" id="PS51007"/>
    </source>
</evidence>
<dbReference type="GO" id="GO:0009055">
    <property type="term" value="F:electron transfer activity"/>
    <property type="evidence" value="ECO:0007669"/>
    <property type="project" value="InterPro"/>
</dbReference>
<dbReference type="InterPro" id="IPR036909">
    <property type="entry name" value="Cyt_c-like_dom_sf"/>
</dbReference>
<dbReference type="GO" id="GO:0046872">
    <property type="term" value="F:metal ion binding"/>
    <property type="evidence" value="ECO:0007669"/>
    <property type="project" value="UniProtKB-KW"/>
</dbReference>
<dbReference type="PANTHER" id="PTHR35008:SF8">
    <property type="entry name" value="ALCOHOL DEHYDROGENASE CYTOCHROME C SUBUNIT"/>
    <property type="match status" value="1"/>
</dbReference>
<dbReference type="InterPro" id="IPR009056">
    <property type="entry name" value="Cyt_c-like_dom"/>
</dbReference>
<dbReference type="RefSeq" id="WP_419191690.1">
    <property type="nucleotide sequence ID" value="NZ_CP036287.1"/>
</dbReference>
<evidence type="ECO:0000313" key="6">
    <source>
        <dbReference type="EMBL" id="QDU68614.1"/>
    </source>
</evidence>
<keyword evidence="1 4" id="KW-0349">Heme</keyword>
<gene>
    <name evidence="6" type="primary">ccoP</name>
    <name evidence="6" type="ORF">Pla133_37150</name>
</gene>
<organism evidence="6 7">
    <name type="scientific">Engelhardtia mirabilis</name>
    <dbReference type="NCBI Taxonomy" id="2528011"/>
    <lineage>
        <taxon>Bacteria</taxon>
        <taxon>Pseudomonadati</taxon>
        <taxon>Planctomycetota</taxon>
        <taxon>Planctomycetia</taxon>
        <taxon>Planctomycetia incertae sedis</taxon>
        <taxon>Engelhardtia</taxon>
    </lineage>
</organism>